<feature type="region of interest" description="Disordered" evidence="1">
    <location>
        <begin position="84"/>
        <end position="138"/>
    </location>
</feature>
<evidence type="ECO:0000256" key="1">
    <source>
        <dbReference type="SAM" id="MobiDB-lite"/>
    </source>
</evidence>
<proteinExistence type="predicted"/>
<feature type="non-terminal residue" evidence="2">
    <location>
        <position position="1"/>
    </location>
</feature>
<accession>A0AA35STU3</accession>
<name>A0AA35STU3_GEOBA</name>
<reference evidence="2" key="1">
    <citation type="submission" date="2023-03" db="EMBL/GenBank/DDBJ databases">
        <authorList>
            <person name="Steffen K."/>
            <person name="Cardenas P."/>
        </authorList>
    </citation>
    <scope>NUCLEOTIDE SEQUENCE</scope>
</reference>
<dbReference type="EMBL" id="CASHTH010002781">
    <property type="protein sequence ID" value="CAI8035222.1"/>
    <property type="molecule type" value="Genomic_DNA"/>
</dbReference>
<feature type="compositionally biased region" description="Low complexity" evidence="1">
    <location>
        <begin position="110"/>
        <end position="121"/>
    </location>
</feature>
<evidence type="ECO:0000313" key="3">
    <source>
        <dbReference type="Proteomes" id="UP001174909"/>
    </source>
</evidence>
<keyword evidence="3" id="KW-1185">Reference proteome</keyword>
<protein>
    <submittedName>
        <fullName evidence="2">Uncharacterized protein</fullName>
    </submittedName>
</protein>
<evidence type="ECO:0000313" key="2">
    <source>
        <dbReference type="EMBL" id="CAI8035222.1"/>
    </source>
</evidence>
<comment type="caution">
    <text evidence="2">The sequence shown here is derived from an EMBL/GenBank/DDBJ whole genome shotgun (WGS) entry which is preliminary data.</text>
</comment>
<sequence>YETDIGFTNVDRTKQKRISLSLQCKVTVSKKICNIQPLVLKDQIHKEGVTSGARNSKTSKYLPLSPQVREMYHLRCTAGRLAAAAERSAAPKGRRRKKATVIREGHLNPARTRSAAAAERSAGGDKGQPRKTQSSVGLTLANSSSLSFSTLSKMNKSQLIATIKRLELEKKSRHLPPPKTLRAKAGRLVKEHGDVMCSVCEHVVRTSRGFIAHTQRKGQTKCRRANAVPPD</sequence>
<gene>
    <name evidence="2" type="ORF">GBAR_LOCUS19773</name>
</gene>
<organism evidence="2 3">
    <name type="scientific">Geodia barretti</name>
    <name type="common">Barrett's horny sponge</name>
    <dbReference type="NCBI Taxonomy" id="519541"/>
    <lineage>
        <taxon>Eukaryota</taxon>
        <taxon>Metazoa</taxon>
        <taxon>Porifera</taxon>
        <taxon>Demospongiae</taxon>
        <taxon>Heteroscleromorpha</taxon>
        <taxon>Tetractinellida</taxon>
        <taxon>Astrophorina</taxon>
        <taxon>Geodiidae</taxon>
        <taxon>Geodia</taxon>
    </lineage>
</organism>
<dbReference type="AlphaFoldDB" id="A0AA35STU3"/>
<dbReference type="Proteomes" id="UP001174909">
    <property type="component" value="Unassembled WGS sequence"/>
</dbReference>